<evidence type="ECO:0000313" key="1">
    <source>
        <dbReference type="EMBL" id="AYF92572.1"/>
    </source>
</evidence>
<evidence type="ECO:0000313" key="2">
    <source>
        <dbReference type="Proteomes" id="UP000272003"/>
    </source>
</evidence>
<dbReference type="InterPro" id="IPR008183">
    <property type="entry name" value="Aldose_1/G6P_1-epimerase"/>
</dbReference>
<dbReference type="SUPFAM" id="SSF74650">
    <property type="entry name" value="Galactose mutarotase-like"/>
    <property type="match status" value="1"/>
</dbReference>
<dbReference type="AlphaFoldDB" id="A0A387APE5"/>
<gene>
    <name evidence="1" type="ORF">D7I45_03325</name>
</gene>
<reference evidence="1 2" key="1">
    <citation type="submission" date="2018-09" db="EMBL/GenBank/DDBJ databases">
        <title>Genome sequencing of strain BHWM-4.</title>
        <authorList>
            <person name="Heo J."/>
            <person name="Kim S.-J."/>
            <person name="Kwon S.-W."/>
        </authorList>
    </citation>
    <scope>NUCLEOTIDE SEQUENCE [LARGE SCALE GENOMIC DNA]</scope>
    <source>
        <strain evidence="1 2">BHWM-4</strain>
    </source>
</reference>
<name>A0A387APE5_9LACO</name>
<dbReference type="Pfam" id="PF01263">
    <property type="entry name" value="Aldose_epim"/>
    <property type="match status" value="1"/>
</dbReference>
<accession>A0A387APE5</accession>
<dbReference type="Proteomes" id="UP000272003">
    <property type="component" value="Chromosome"/>
</dbReference>
<dbReference type="GO" id="GO:0016853">
    <property type="term" value="F:isomerase activity"/>
    <property type="evidence" value="ECO:0007669"/>
    <property type="project" value="InterPro"/>
</dbReference>
<dbReference type="InterPro" id="IPR014718">
    <property type="entry name" value="GH-type_carb-bd"/>
</dbReference>
<dbReference type="GO" id="GO:0005975">
    <property type="term" value="P:carbohydrate metabolic process"/>
    <property type="evidence" value="ECO:0007669"/>
    <property type="project" value="InterPro"/>
</dbReference>
<dbReference type="PANTHER" id="PTHR11122">
    <property type="entry name" value="APOSPORY-ASSOCIATED PROTEIN C-RELATED"/>
    <property type="match status" value="1"/>
</dbReference>
<dbReference type="CDD" id="cd09024">
    <property type="entry name" value="Aldose_epim_lacX"/>
    <property type="match status" value="1"/>
</dbReference>
<dbReference type="GO" id="GO:0030246">
    <property type="term" value="F:carbohydrate binding"/>
    <property type="evidence" value="ECO:0007669"/>
    <property type="project" value="InterPro"/>
</dbReference>
<dbReference type="InterPro" id="IPR011013">
    <property type="entry name" value="Gal_mutarotase_sf_dom"/>
</dbReference>
<dbReference type="PANTHER" id="PTHR11122:SF13">
    <property type="entry name" value="GLUCOSE-6-PHOSPHATE 1-EPIMERASE"/>
    <property type="match status" value="1"/>
</dbReference>
<dbReference type="KEGG" id="abom:D7I45_03325"/>
<proteinExistence type="predicted"/>
<sequence length="292" mass="33752">MIEMLSNDHLKVLINTLGAEITSIQNNDGMEYIWQADKNYWGRHAPILFPIVGRLKNDECEYDGKKYHMTQHGFARDMEFSVLKHTQDTIDLQLLSNDYTRERYPFEFKLIVHYKLIESKLSCIISVYNTDNREMLFSVGAHPAFNVPLVKDGSEQYNDYSLQLSDKGKYNEISFEAPYADISQKNKIDLSDPIRLSHDLFKKDAKVIEVPKHTQISSTLTSDKNKHGVTMTPYDNEYAGLWSIKDAPFVCLEPWWGITDDIHSNGKLKDKVGINKLVPNDKFDARFDITIF</sequence>
<organism evidence="1 2">
    <name type="scientific">Apilactobacillus bombintestini</name>
    <dbReference type="NCBI Taxonomy" id="2419772"/>
    <lineage>
        <taxon>Bacteria</taxon>
        <taxon>Bacillati</taxon>
        <taxon>Bacillota</taxon>
        <taxon>Bacilli</taxon>
        <taxon>Lactobacillales</taxon>
        <taxon>Lactobacillaceae</taxon>
        <taxon>Apilactobacillus</taxon>
    </lineage>
</organism>
<dbReference type="EMBL" id="CP032626">
    <property type="protein sequence ID" value="AYF92572.1"/>
    <property type="molecule type" value="Genomic_DNA"/>
</dbReference>
<dbReference type="Gene3D" id="2.70.98.10">
    <property type="match status" value="1"/>
</dbReference>
<dbReference type="OrthoDB" id="9795355at2"/>
<protein>
    <submittedName>
        <fullName evidence="1">Aldose 1-epimerase family protein</fullName>
    </submittedName>
</protein>
<dbReference type="InterPro" id="IPR037481">
    <property type="entry name" value="LacX"/>
</dbReference>
<keyword evidence="2" id="KW-1185">Reference proteome</keyword>
<dbReference type="RefSeq" id="WP_120784340.1">
    <property type="nucleotide sequence ID" value="NZ_CP032626.1"/>
</dbReference>